<gene>
    <name evidence="1" type="ORF">THAPSDRAFT_268248</name>
</gene>
<reference evidence="1 2" key="2">
    <citation type="journal article" date="2008" name="Nature">
        <title>The Phaeodactylum genome reveals the evolutionary history of diatom genomes.</title>
        <authorList>
            <person name="Bowler C."/>
            <person name="Allen A.E."/>
            <person name="Badger J.H."/>
            <person name="Grimwood J."/>
            <person name="Jabbari K."/>
            <person name="Kuo A."/>
            <person name="Maheswari U."/>
            <person name="Martens C."/>
            <person name="Maumus F."/>
            <person name="Otillar R.P."/>
            <person name="Rayko E."/>
            <person name="Salamov A."/>
            <person name="Vandepoele K."/>
            <person name="Beszteri B."/>
            <person name="Gruber A."/>
            <person name="Heijde M."/>
            <person name="Katinka M."/>
            <person name="Mock T."/>
            <person name="Valentin K."/>
            <person name="Verret F."/>
            <person name="Berges J.A."/>
            <person name="Brownlee C."/>
            <person name="Cadoret J.P."/>
            <person name="Chiovitti A."/>
            <person name="Choi C.J."/>
            <person name="Coesel S."/>
            <person name="De Martino A."/>
            <person name="Detter J.C."/>
            <person name="Durkin C."/>
            <person name="Falciatore A."/>
            <person name="Fournet J."/>
            <person name="Haruta M."/>
            <person name="Huysman M.J."/>
            <person name="Jenkins B.D."/>
            <person name="Jiroutova K."/>
            <person name="Jorgensen R.E."/>
            <person name="Joubert Y."/>
            <person name="Kaplan A."/>
            <person name="Kroger N."/>
            <person name="Kroth P.G."/>
            <person name="La Roche J."/>
            <person name="Lindquist E."/>
            <person name="Lommer M."/>
            <person name="Martin-Jezequel V."/>
            <person name="Lopez P.J."/>
            <person name="Lucas S."/>
            <person name="Mangogna M."/>
            <person name="McGinnis K."/>
            <person name="Medlin L.K."/>
            <person name="Montsant A."/>
            <person name="Oudot-Le Secq M.P."/>
            <person name="Napoli C."/>
            <person name="Obornik M."/>
            <person name="Parker M.S."/>
            <person name="Petit J.L."/>
            <person name="Porcel B.M."/>
            <person name="Poulsen N."/>
            <person name="Robison M."/>
            <person name="Rychlewski L."/>
            <person name="Rynearson T.A."/>
            <person name="Schmutz J."/>
            <person name="Shapiro H."/>
            <person name="Siaut M."/>
            <person name="Stanley M."/>
            <person name="Sussman M.R."/>
            <person name="Taylor A.R."/>
            <person name="Vardi A."/>
            <person name="von Dassow P."/>
            <person name="Vyverman W."/>
            <person name="Willis A."/>
            <person name="Wyrwicz L.S."/>
            <person name="Rokhsar D.S."/>
            <person name="Weissenbach J."/>
            <person name="Armbrust E.V."/>
            <person name="Green B.R."/>
            <person name="Van de Peer Y."/>
            <person name="Grigoriev I.V."/>
        </authorList>
    </citation>
    <scope>NUCLEOTIDE SEQUENCE [LARGE SCALE GENOMIC DNA]</scope>
    <source>
        <strain evidence="1 2">CCMP1335</strain>
    </source>
</reference>
<protein>
    <submittedName>
        <fullName evidence="1">Uncharacterized protein</fullName>
    </submittedName>
</protein>
<sequence length="399" mass="46865">MIQYVLEQYVVLLSDDRFRDVDFTVVKEHVSCLRGITYDQLMGAVKKHKEKTPAHMYTKPNLVNIVPYLYKPETLNDSEHATAAPFKGNRRSLMKSRRDSVATIRRNRDKRSTVFDLNLQVDEREVNEERLVYIKILRSQYYKLIEHGELESRGFIPHSLFRSLDYEEDRAARGQSLNDWESLQVASDSWARPAESIRKKFFELKHHIKRHKLGIDWDMDFFVVHLKVRQALAFLQAHNWARKIFKEEFTSIGKDNLTSAEKVVLDEAKGQCDLAENSLRILDANDVKVVKSHYVCQVLLYKSAFYYAKLNKRGLMTEREAGEFLEAIEEELYECHECREVVHENELTETHKLYRLSSIPKMMLQDLNLDKEVETYSKRNLKLSTVGEHEAEVDQFVDP</sequence>
<dbReference type="eggNOG" id="KOG1965">
    <property type="taxonomic scope" value="Eukaryota"/>
</dbReference>
<dbReference type="RefSeq" id="XP_002287796.1">
    <property type="nucleotide sequence ID" value="XM_002287760.1"/>
</dbReference>
<proteinExistence type="predicted"/>
<dbReference type="EMBL" id="CM000639">
    <property type="protein sequence ID" value="EED95239.1"/>
    <property type="molecule type" value="Genomic_DNA"/>
</dbReference>
<evidence type="ECO:0000313" key="2">
    <source>
        <dbReference type="Proteomes" id="UP000001449"/>
    </source>
</evidence>
<dbReference type="AlphaFoldDB" id="B8BU84"/>
<evidence type="ECO:0000313" key="1">
    <source>
        <dbReference type="EMBL" id="EED95239.1"/>
    </source>
</evidence>
<dbReference type="Proteomes" id="UP000001449">
    <property type="component" value="Chromosome 2"/>
</dbReference>
<dbReference type="PaxDb" id="35128-Thaps268248"/>
<dbReference type="KEGG" id="tps:THAPSDRAFT_268248"/>
<dbReference type="InParanoid" id="B8BU84"/>
<reference evidence="1 2" key="1">
    <citation type="journal article" date="2004" name="Science">
        <title>The genome of the diatom Thalassiosira pseudonana: ecology, evolution, and metabolism.</title>
        <authorList>
            <person name="Armbrust E.V."/>
            <person name="Berges J.A."/>
            <person name="Bowler C."/>
            <person name="Green B.R."/>
            <person name="Martinez D."/>
            <person name="Putnam N.H."/>
            <person name="Zhou S."/>
            <person name="Allen A.E."/>
            <person name="Apt K.E."/>
            <person name="Bechner M."/>
            <person name="Brzezinski M.A."/>
            <person name="Chaal B.K."/>
            <person name="Chiovitti A."/>
            <person name="Davis A.K."/>
            <person name="Demarest M.S."/>
            <person name="Detter J.C."/>
            <person name="Glavina T."/>
            <person name="Goodstein D."/>
            <person name="Hadi M.Z."/>
            <person name="Hellsten U."/>
            <person name="Hildebrand M."/>
            <person name="Jenkins B.D."/>
            <person name="Jurka J."/>
            <person name="Kapitonov V.V."/>
            <person name="Kroger N."/>
            <person name="Lau W.W."/>
            <person name="Lane T.W."/>
            <person name="Larimer F.W."/>
            <person name="Lippmeier J.C."/>
            <person name="Lucas S."/>
            <person name="Medina M."/>
            <person name="Montsant A."/>
            <person name="Obornik M."/>
            <person name="Parker M.S."/>
            <person name="Palenik B."/>
            <person name="Pazour G.J."/>
            <person name="Richardson P.M."/>
            <person name="Rynearson T.A."/>
            <person name="Saito M.A."/>
            <person name="Schwartz D.C."/>
            <person name="Thamatrakoln K."/>
            <person name="Valentin K."/>
            <person name="Vardi A."/>
            <person name="Wilkerson F.P."/>
            <person name="Rokhsar D.S."/>
        </authorList>
    </citation>
    <scope>NUCLEOTIDE SEQUENCE [LARGE SCALE GENOMIC DNA]</scope>
    <source>
        <strain evidence="1 2">CCMP1335</strain>
    </source>
</reference>
<dbReference type="GeneID" id="7446538"/>
<keyword evidence="2" id="KW-1185">Reference proteome</keyword>
<organism evidence="1 2">
    <name type="scientific">Thalassiosira pseudonana</name>
    <name type="common">Marine diatom</name>
    <name type="synonym">Cyclotella nana</name>
    <dbReference type="NCBI Taxonomy" id="35128"/>
    <lineage>
        <taxon>Eukaryota</taxon>
        <taxon>Sar</taxon>
        <taxon>Stramenopiles</taxon>
        <taxon>Ochrophyta</taxon>
        <taxon>Bacillariophyta</taxon>
        <taxon>Coscinodiscophyceae</taxon>
        <taxon>Thalassiosirophycidae</taxon>
        <taxon>Thalassiosirales</taxon>
        <taxon>Thalassiosiraceae</taxon>
        <taxon>Thalassiosira</taxon>
    </lineage>
</organism>
<accession>B8BU84</accession>
<dbReference type="HOGENOM" id="CLU_691698_0_0_1"/>
<name>B8BU84_THAPS</name>